<reference evidence="1" key="1">
    <citation type="submission" date="2020-04" db="EMBL/GenBank/DDBJ databases">
        <authorList>
            <person name="Alioto T."/>
            <person name="Alioto T."/>
            <person name="Gomez Garrido J."/>
        </authorList>
    </citation>
    <scope>NUCLEOTIDE SEQUENCE</scope>
    <source>
        <strain evidence="1">A484AB</strain>
    </source>
</reference>
<dbReference type="Pfam" id="PF05699">
    <property type="entry name" value="Dimer_Tnp_hAT"/>
    <property type="match status" value="1"/>
</dbReference>
<accession>A0A7D9D7A9</accession>
<organism evidence="1 2">
    <name type="scientific">Paramuricea clavata</name>
    <name type="common">Red gorgonian</name>
    <name type="synonym">Violescent sea-whip</name>
    <dbReference type="NCBI Taxonomy" id="317549"/>
    <lineage>
        <taxon>Eukaryota</taxon>
        <taxon>Metazoa</taxon>
        <taxon>Cnidaria</taxon>
        <taxon>Anthozoa</taxon>
        <taxon>Octocorallia</taxon>
        <taxon>Malacalcyonacea</taxon>
        <taxon>Plexauridae</taxon>
        <taxon>Paramuricea</taxon>
    </lineage>
</organism>
<evidence type="ECO:0000313" key="2">
    <source>
        <dbReference type="Proteomes" id="UP001152795"/>
    </source>
</evidence>
<protein>
    <submittedName>
        <fullName evidence="1">Uncharacterized protein</fullName>
    </submittedName>
</protein>
<dbReference type="GO" id="GO:0046983">
    <property type="term" value="F:protein dimerization activity"/>
    <property type="evidence" value="ECO:0007669"/>
    <property type="project" value="InterPro"/>
</dbReference>
<evidence type="ECO:0000313" key="1">
    <source>
        <dbReference type="EMBL" id="CAB3977585.1"/>
    </source>
</evidence>
<sequence length="161" mass="18113">MGNAKQKEKGVAIKAVIADPDFVTKLNECTTIMTPIDIQIKIFQRDAVPCSDVYKAFVELEEKMRNLPNVEAGKKAYLVELVHKRFDFVYGDAHGVAYLLDPRYMGDAASAASERNFSTFGCIHSKLRNRLGPEKVKKLVYIKTNSLQMSDVLLKDIIVED</sequence>
<comment type="caution">
    <text evidence="1">The sequence shown here is derived from an EMBL/GenBank/DDBJ whole genome shotgun (WGS) entry which is preliminary data.</text>
</comment>
<dbReference type="Proteomes" id="UP001152795">
    <property type="component" value="Unassembled WGS sequence"/>
</dbReference>
<dbReference type="AlphaFoldDB" id="A0A7D9D7A9"/>
<name>A0A7D9D7A9_PARCT</name>
<gene>
    <name evidence="1" type="ORF">PACLA_8A015842</name>
</gene>
<dbReference type="InterPro" id="IPR008906">
    <property type="entry name" value="HATC_C_dom"/>
</dbReference>
<dbReference type="InterPro" id="IPR012337">
    <property type="entry name" value="RNaseH-like_sf"/>
</dbReference>
<dbReference type="SUPFAM" id="SSF53098">
    <property type="entry name" value="Ribonuclease H-like"/>
    <property type="match status" value="1"/>
</dbReference>
<dbReference type="OrthoDB" id="1716303at2759"/>
<dbReference type="EMBL" id="CACRXK020000056">
    <property type="protein sequence ID" value="CAB3977585.1"/>
    <property type="molecule type" value="Genomic_DNA"/>
</dbReference>
<proteinExistence type="predicted"/>
<keyword evidence="2" id="KW-1185">Reference proteome</keyword>